<dbReference type="FunFam" id="3.40.50.720:FF:000213">
    <property type="entry name" value="Putative 2-hydroxyacid dehydrogenase"/>
    <property type="match status" value="1"/>
</dbReference>
<keyword evidence="8" id="KW-1185">Reference proteome</keyword>
<dbReference type="InterPro" id="IPR050223">
    <property type="entry name" value="D-isomer_2-hydroxyacid_DH"/>
</dbReference>
<dbReference type="SUPFAM" id="SSF52283">
    <property type="entry name" value="Formate/glycerate dehydrogenase catalytic domain-like"/>
    <property type="match status" value="1"/>
</dbReference>
<dbReference type="GO" id="GO:0016618">
    <property type="term" value="F:hydroxypyruvate reductase [NAD(P)H] activity"/>
    <property type="evidence" value="ECO:0007669"/>
    <property type="project" value="TreeGrafter"/>
</dbReference>
<evidence type="ECO:0000256" key="1">
    <source>
        <dbReference type="ARBA" id="ARBA00022857"/>
    </source>
</evidence>
<dbReference type="InterPro" id="IPR006139">
    <property type="entry name" value="D-isomer_2_OHA_DH_cat_dom"/>
</dbReference>
<dbReference type="Pfam" id="PF00389">
    <property type="entry name" value="2-Hacid_dh"/>
    <property type="match status" value="1"/>
</dbReference>
<evidence type="ECO:0000256" key="3">
    <source>
        <dbReference type="ARBA" id="ARBA00023027"/>
    </source>
</evidence>
<dbReference type="InterPro" id="IPR006140">
    <property type="entry name" value="D-isomer_DH_NAD-bd"/>
</dbReference>
<evidence type="ECO:0000256" key="2">
    <source>
        <dbReference type="ARBA" id="ARBA00023002"/>
    </source>
</evidence>
<gene>
    <name evidence="7" type="ORF">GCM10007276_33090</name>
</gene>
<keyword evidence="2 4" id="KW-0560">Oxidoreductase</keyword>
<dbReference type="PANTHER" id="PTHR10996">
    <property type="entry name" value="2-HYDROXYACID DEHYDROGENASE-RELATED"/>
    <property type="match status" value="1"/>
</dbReference>
<dbReference type="GO" id="GO:0005829">
    <property type="term" value="C:cytosol"/>
    <property type="evidence" value="ECO:0007669"/>
    <property type="project" value="TreeGrafter"/>
</dbReference>
<comment type="similarity">
    <text evidence="4">Belongs to the D-isomer specific 2-hydroxyacid dehydrogenase family.</text>
</comment>
<dbReference type="EMBL" id="BMCP01000006">
    <property type="protein sequence ID" value="GGE53443.1"/>
    <property type="molecule type" value="Genomic_DNA"/>
</dbReference>
<dbReference type="GO" id="GO:0051287">
    <property type="term" value="F:NAD binding"/>
    <property type="evidence" value="ECO:0007669"/>
    <property type="project" value="InterPro"/>
</dbReference>
<keyword evidence="1" id="KW-0521">NADP</keyword>
<evidence type="ECO:0000256" key="4">
    <source>
        <dbReference type="RuleBase" id="RU003719"/>
    </source>
</evidence>
<evidence type="ECO:0000313" key="8">
    <source>
        <dbReference type="Proteomes" id="UP000602745"/>
    </source>
</evidence>
<dbReference type="PANTHER" id="PTHR10996:SF178">
    <property type="entry name" value="2-HYDROXYACID DEHYDROGENASE YGL185C-RELATED"/>
    <property type="match status" value="1"/>
</dbReference>
<dbReference type="SUPFAM" id="SSF51735">
    <property type="entry name" value="NAD(P)-binding Rossmann-fold domains"/>
    <property type="match status" value="1"/>
</dbReference>
<reference evidence="7" key="1">
    <citation type="journal article" date="2014" name="Int. J. Syst. Evol. Microbiol.">
        <title>Complete genome sequence of Corynebacterium casei LMG S-19264T (=DSM 44701T), isolated from a smear-ripened cheese.</title>
        <authorList>
            <consortium name="US DOE Joint Genome Institute (JGI-PGF)"/>
            <person name="Walter F."/>
            <person name="Albersmeier A."/>
            <person name="Kalinowski J."/>
            <person name="Ruckert C."/>
        </authorList>
    </citation>
    <scope>NUCLEOTIDE SEQUENCE</scope>
    <source>
        <strain evidence="7">CCM 7684</strain>
    </source>
</reference>
<dbReference type="Pfam" id="PF02826">
    <property type="entry name" value="2-Hacid_dh_C"/>
    <property type="match status" value="1"/>
</dbReference>
<feature type="domain" description="D-isomer specific 2-hydroxyacid dehydrogenase catalytic" evidence="5">
    <location>
        <begin position="7"/>
        <end position="314"/>
    </location>
</feature>
<feature type="domain" description="D-isomer specific 2-hydroxyacid dehydrogenase NAD-binding" evidence="6">
    <location>
        <begin position="110"/>
        <end position="283"/>
    </location>
</feature>
<evidence type="ECO:0000259" key="6">
    <source>
        <dbReference type="Pfam" id="PF02826"/>
    </source>
</evidence>
<dbReference type="InterPro" id="IPR036291">
    <property type="entry name" value="NAD(P)-bd_dom_sf"/>
</dbReference>
<accession>A0A8J2YM81</accession>
<dbReference type="CDD" id="cd12156">
    <property type="entry name" value="HPPR"/>
    <property type="match status" value="1"/>
</dbReference>
<dbReference type="AlphaFoldDB" id="A0A8J2YM81"/>
<dbReference type="Proteomes" id="UP000602745">
    <property type="component" value="Unassembled WGS sequence"/>
</dbReference>
<evidence type="ECO:0000259" key="5">
    <source>
        <dbReference type="Pfam" id="PF00389"/>
    </source>
</evidence>
<dbReference type="RefSeq" id="WP_188410936.1">
    <property type="nucleotide sequence ID" value="NZ_BMCP01000006.1"/>
</dbReference>
<proteinExistence type="inferred from homology"/>
<comment type="caution">
    <text evidence="7">The sequence shown here is derived from an EMBL/GenBank/DDBJ whole genome shotgun (WGS) entry which is preliminary data.</text>
</comment>
<reference evidence="7" key="2">
    <citation type="submission" date="2020-09" db="EMBL/GenBank/DDBJ databases">
        <authorList>
            <person name="Sun Q."/>
            <person name="Sedlacek I."/>
        </authorList>
    </citation>
    <scope>NUCLEOTIDE SEQUENCE</scope>
    <source>
        <strain evidence="7">CCM 7684</strain>
    </source>
</reference>
<dbReference type="Gene3D" id="3.40.50.720">
    <property type="entry name" value="NAD(P)-binding Rossmann-like Domain"/>
    <property type="match status" value="2"/>
</dbReference>
<organism evidence="7 8">
    <name type="scientific">Agaricicola taiwanensis</name>
    <dbReference type="NCBI Taxonomy" id="591372"/>
    <lineage>
        <taxon>Bacteria</taxon>
        <taxon>Pseudomonadati</taxon>
        <taxon>Pseudomonadota</taxon>
        <taxon>Alphaproteobacteria</taxon>
        <taxon>Rhodobacterales</taxon>
        <taxon>Paracoccaceae</taxon>
        <taxon>Agaricicola</taxon>
    </lineage>
</organism>
<evidence type="ECO:0000313" key="7">
    <source>
        <dbReference type="EMBL" id="GGE53443.1"/>
    </source>
</evidence>
<name>A0A8J2YM81_9RHOB</name>
<dbReference type="GO" id="GO:0030267">
    <property type="term" value="F:glyoxylate reductase (NADPH) activity"/>
    <property type="evidence" value="ECO:0007669"/>
    <property type="project" value="TreeGrafter"/>
</dbReference>
<sequence>MLQPHLLLFSTIPQASIEALRRNFTVHEVYKAEDREALIRETAPEVEAVIGYGAGVRVDADLIDRLPKLKIISTVSVGYDAIDVVHAAQKGIAVTNTPDVLTEEVADLTVALLLATVRELPAADRYLREGKWLKGPYPFSRATMKGRKVGILGLGRIGKAVAARLQPFGVSIAYHGRRQQSDVPYRYYGDLVEMAREVDTLVSLAPGGAETKAICNRAVFEALGADGIFVNVGRGSTVDEPALIEALRDGVILSAGLDVFADEPRVPQALIDLPNTVLLPHVGSASVATRAAMAELAVANLIAWREGRPLLTPVVL</sequence>
<keyword evidence="3" id="KW-0520">NAD</keyword>
<protein>
    <submittedName>
        <fullName evidence="7">Dihydrofolate reductase</fullName>
    </submittedName>
</protein>